<dbReference type="Proteomes" id="UP000008144">
    <property type="component" value="Chromosome 10"/>
</dbReference>
<keyword evidence="9 11" id="KW-1208">Phospholipid metabolism</keyword>
<keyword evidence="11" id="KW-0547">Nucleotide-binding</keyword>
<evidence type="ECO:0000256" key="5">
    <source>
        <dbReference type="ARBA" id="ARBA00022679"/>
    </source>
</evidence>
<evidence type="ECO:0000256" key="2">
    <source>
        <dbReference type="ARBA" id="ARBA00005042"/>
    </source>
</evidence>
<dbReference type="InParanoid" id="H2XRA0"/>
<keyword evidence="11" id="KW-0067">ATP-binding</keyword>
<dbReference type="HOGENOM" id="CLU_030471_1_2_1"/>
<dbReference type="AlphaFoldDB" id="H2XRA0"/>
<keyword evidence="14" id="KW-1185">Reference proteome</keyword>
<dbReference type="Gene3D" id="3.30.870.10">
    <property type="entry name" value="Endonuclease Chain A"/>
    <property type="match status" value="2"/>
</dbReference>
<dbReference type="PIRSF" id="PIRSF000850">
    <property type="entry name" value="Phospholipase_D_PSS"/>
    <property type="match status" value="1"/>
</dbReference>
<feature type="domain" description="PLD phosphodiesterase" evidence="12">
    <location>
        <begin position="133"/>
        <end position="159"/>
    </location>
</feature>
<evidence type="ECO:0000259" key="12">
    <source>
        <dbReference type="PROSITE" id="PS50035"/>
    </source>
</evidence>
<reference evidence="13" key="4">
    <citation type="submission" date="2025-09" db="UniProtKB">
        <authorList>
            <consortium name="Ensembl"/>
        </authorList>
    </citation>
    <scope>IDENTIFICATION</scope>
</reference>
<accession>H2XRA0</accession>
<keyword evidence="6" id="KW-0677">Repeat</keyword>
<dbReference type="CDD" id="cd09137">
    <property type="entry name" value="PLDc_PGS1_euk_2"/>
    <property type="match status" value="1"/>
</dbReference>
<dbReference type="GeneTree" id="ENSGT00390000002373"/>
<proteinExistence type="inferred from homology"/>
<comment type="catalytic activity">
    <reaction evidence="10 11">
        <text>a CDP-1,2-diacyl-sn-glycerol + sn-glycerol 3-phosphate = a 1,2-diacyl-sn-glycero-3-phospho-(1'-sn-glycero-3'-phosphate) + CMP + H(+)</text>
        <dbReference type="Rhea" id="RHEA:12593"/>
        <dbReference type="ChEBI" id="CHEBI:15378"/>
        <dbReference type="ChEBI" id="CHEBI:57597"/>
        <dbReference type="ChEBI" id="CHEBI:58332"/>
        <dbReference type="ChEBI" id="CHEBI:60110"/>
        <dbReference type="ChEBI" id="CHEBI:60377"/>
        <dbReference type="EC" id="2.7.8.5"/>
    </reaction>
</comment>
<dbReference type="GO" id="GO:0005739">
    <property type="term" value="C:mitochondrion"/>
    <property type="evidence" value="ECO:0000318"/>
    <property type="project" value="GO_Central"/>
</dbReference>
<name>H2XRA0_CIOIN</name>
<organism evidence="13 14">
    <name type="scientific">Ciona intestinalis</name>
    <name type="common">Transparent sea squirt</name>
    <name type="synonym">Ascidia intestinalis</name>
    <dbReference type="NCBI Taxonomy" id="7719"/>
    <lineage>
        <taxon>Eukaryota</taxon>
        <taxon>Metazoa</taxon>
        <taxon>Chordata</taxon>
        <taxon>Tunicata</taxon>
        <taxon>Ascidiacea</taxon>
        <taxon>Phlebobranchia</taxon>
        <taxon>Cionidae</taxon>
        <taxon>Ciona</taxon>
    </lineage>
</organism>
<evidence type="ECO:0000313" key="13">
    <source>
        <dbReference type="Ensembl" id="ENSCINP00000032184.1"/>
    </source>
</evidence>
<dbReference type="STRING" id="7719.ENSCINP00000032184"/>
<evidence type="ECO:0000256" key="1">
    <source>
        <dbReference type="ARBA" id="ARBA00003537"/>
    </source>
</evidence>
<reference evidence="14" key="1">
    <citation type="journal article" date="2002" name="Science">
        <title>The draft genome of Ciona intestinalis: insights into chordate and vertebrate origins.</title>
        <authorList>
            <person name="Dehal P."/>
            <person name="Satou Y."/>
            <person name="Campbell R.K."/>
            <person name="Chapman J."/>
            <person name="Degnan B."/>
            <person name="De Tomaso A."/>
            <person name="Davidson B."/>
            <person name="Di Gregorio A."/>
            <person name="Gelpke M."/>
            <person name="Goodstein D.M."/>
            <person name="Harafuji N."/>
            <person name="Hastings K.E."/>
            <person name="Ho I."/>
            <person name="Hotta K."/>
            <person name="Huang W."/>
            <person name="Kawashima T."/>
            <person name="Lemaire P."/>
            <person name="Martinez D."/>
            <person name="Meinertzhagen I.A."/>
            <person name="Necula S."/>
            <person name="Nonaka M."/>
            <person name="Putnam N."/>
            <person name="Rash S."/>
            <person name="Saiga H."/>
            <person name="Satake M."/>
            <person name="Terry A."/>
            <person name="Yamada L."/>
            <person name="Wang H.G."/>
            <person name="Awazu S."/>
            <person name="Azumi K."/>
            <person name="Boore J."/>
            <person name="Branno M."/>
            <person name="Chin-Bow S."/>
            <person name="DeSantis R."/>
            <person name="Doyle S."/>
            <person name="Francino P."/>
            <person name="Keys D.N."/>
            <person name="Haga S."/>
            <person name="Hayashi H."/>
            <person name="Hino K."/>
            <person name="Imai K.S."/>
            <person name="Inaba K."/>
            <person name="Kano S."/>
            <person name="Kobayashi K."/>
            <person name="Kobayashi M."/>
            <person name="Lee B.I."/>
            <person name="Makabe K.W."/>
            <person name="Manohar C."/>
            <person name="Matassi G."/>
            <person name="Medina M."/>
            <person name="Mochizuki Y."/>
            <person name="Mount S."/>
            <person name="Morishita T."/>
            <person name="Miura S."/>
            <person name="Nakayama A."/>
            <person name="Nishizaka S."/>
            <person name="Nomoto H."/>
            <person name="Ohta F."/>
            <person name="Oishi K."/>
            <person name="Rigoutsos I."/>
            <person name="Sano M."/>
            <person name="Sasaki A."/>
            <person name="Sasakura Y."/>
            <person name="Shoguchi E."/>
            <person name="Shin-i T."/>
            <person name="Spagnuolo A."/>
            <person name="Stainier D."/>
            <person name="Suzuki M.M."/>
            <person name="Tassy O."/>
            <person name="Takatori N."/>
            <person name="Tokuoka M."/>
            <person name="Yagi K."/>
            <person name="Yoshizaki F."/>
            <person name="Wada S."/>
            <person name="Zhang C."/>
            <person name="Hyatt P.D."/>
            <person name="Larimer F."/>
            <person name="Detter C."/>
            <person name="Doggett N."/>
            <person name="Glavina T."/>
            <person name="Hawkins T."/>
            <person name="Richardson P."/>
            <person name="Lucas S."/>
            <person name="Kohara Y."/>
            <person name="Levine M."/>
            <person name="Satoh N."/>
            <person name="Rokhsar D.S."/>
        </authorList>
    </citation>
    <scope>NUCLEOTIDE SEQUENCE [LARGE SCALE GENOMIC DNA]</scope>
</reference>
<comment type="pathway">
    <text evidence="2 11">Phospholipid metabolism; phosphatidylglycerol biosynthesis; phosphatidylglycerol from CDP-diacylglycerol: step 1/2.</text>
</comment>
<evidence type="ECO:0000256" key="4">
    <source>
        <dbReference type="ARBA" id="ARBA00022516"/>
    </source>
</evidence>
<dbReference type="PANTHER" id="PTHR12586:SF1">
    <property type="entry name" value="CDP-DIACYLGLYCEROL--GLYCEROL-3-PHOSPHATE 3-PHOSPHATIDYLTRANSFERASE, MITOCHONDRIAL"/>
    <property type="match status" value="1"/>
</dbReference>
<dbReference type="EMBL" id="EAAA01000446">
    <property type="status" value="NOT_ANNOTATED_CDS"/>
    <property type="molecule type" value="Genomic_DNA"/>
</dbReference>
<evidence type="ECO:0000256" key="6">
    <source>
        <dbReference type="ARBA" id="ARBA00022737"/>
    </source>
</evidence>
<evidence type="ECO:0000256" key="3">
    <source>
        <dbReference type="ARBA" id="ARBA00010682"/>
    </source>
</evidence>
<keyword evidence="8 11" id="KW-0594">Phospholipid biosynthesis</keyword>
<dbReference type="UniPathway" id="UPA00084">
    <property type="reaction ID" value="UER00503"/>
</dbReference>
<keyword evidence="11" id="KW-0496">Mitochondrion</keyword>
<dbReference type="GO" id="GO:0005524">
    <property type="term" value="F:ATP binding"/>
    <property type="evidence" value="ECO:0007669"/>
    <property type="project" value="UniProtKB-KW"/>
</dbReference>
<evidence type="ECO:0000256" key="10">
    <source>
        <dbReference type="ARBA" id="ARBA00048586"/>
    </source>
</evidence>
<comment type="subcellular location">
    <subcellularLocation>
        <location evidence="11">Mitochondrion</location>
    </subcellularLocation>
</comment>
<keyword evidence="5 11" id="KW-0808">Transferase</keyword>
<dbReference type="InterPro" id="IPR016270">
    <property type="entry name" value="PGS1"/>
</dbReference>
<comment type="similarity">
    <text evidence="3 11">Belongs to the CDP-alcohol phosphatidyltransferase class-II family.</text>
</comment>
<reference evidence="13" key="2">
    <citation type="journal article" date="2008" name="Genome Biol.">
        <title>Improved genome assembly and evidence-based global gene model set for the chordate Ciona intestinalis: new insight into intron and operon populations.</title>
        <authorList>
            <person name="Satou Y."/>
            <person name="Mineta K."/>
            <person name="Ogasawara M."/>
            <person name="Sasakura Y."/>
            <person name="Shoguchi E."/>
            <person name="Ueno K."/>
            <person name="Yamada L."/>
            <person name="Matsumoto J."/>
            <person name="Wasserscheid J."/>
            <person name="Dewar K."/>
            <person name="Wiley G.B."/>
            <person name="Macmil S.L."/>
            <person name="Roe B.A."/>
            <person name="Zeller R.W."/>
            <person name="Hastings K.E."/>
            <person name="Lemaire P."/>
            <person name="Lindquist E."/>
            <person name="Endo T."/>
            <person name="Hotta K."/>
            <person name="Inaba K."/>
        </authorList>
    </citation>
    <scope>NUCLEOTIDE SEQUENCE [LARGE SCALE GENOMIC DNA]</scope>
    <source>
        <strain evidence="13">wild type</strain>
    </source>
</reference>
<evidence type="ECO:0000256" key="9">
    <source>
        <dbReference type="ARBA" id="ARBA00023264"/>
    </source>
</evidence>
<protein>
    <recommendedName>
        <fullName evidence="11">CDP-diacylglycerol--glycerol-3-phosphate 3-phosphatidyltransferase</fullName>
        <ecNumber evidence="11">2.7.8.5</ecNumber>
    </recommendedName>
</protein>
<dbReference type="SUPFAM" id="SSF56024">
    <property type="entry name" value="Phospholipase D/nuclease"/>
    <property type="match status" value="1"/>
</dbReference>
<sequence>FDFMRGMSPCFHVNGNNIDVIETPCDFYDALVLGANSAKTRIALAALYLGTGELETLFVDSLHRALERRLSDSEFLELDVLLDFVKGQRGETNSLTMLKPLAGFSNKVCISLFRSPMFRGLWKRLLPARSNEILGLFHIKVFVFDNDVIVSGANLSGQYFRNRQDRYYKIKGSKNLADYFQGLIKTISLFSYHLQTDDTELRNSLLQFTGPYNVPKRANSTPRSIFIAPANFWAYIRQFGLNIKQTDKTNEEDFVELHHHDDRDVEDTLIFPTIQLGCVNIRQDEEVTNMMLASFPANSRACITSGYFNVTDDVTAMIAGGVATFEIITASPGANGFLGSGVFSGYMPQMYCSLVKNFFELLVKTGRSCKVKLWEYCRKDWTYHAKGIWYYPPNALFPQLTAIGSSNLAIRSMQRDLEAQLYIVTYNEKLMKKMHKEKCLIMNESSLITNETFKESRYNVSAWVTSVIDIVKRYC</sequence>
<evidence type="ECO:0000256" key="8">
    <source>
        <dbReference type="ARBA" id="ARBA00023209"/>
    </source>
</evidence>
<dbReference type="Ensembl" id="ENSCINT00000035013.1">
    <property type="protein sequence ID" value="ENSCINP00000032184.1"/>
    <property type="gene ID" value="ENSCING00000017979.1"/>
</dbReference>
<dbReference type="InterPro" id="IPR001736">
    <property type="entry name" value="PLipase_D/transphosphatidylase"/>
</dbReference>
<keyword evidence="4 11" id="KW-0444">Lipid biosynthesis</keyword>
<dbReference type="PROSITE" id="PS50035">
    <property type="entry name" value="PLD"/>
    <property type="match status" value="1"/>
</dbReference>
<reference evidence="13" key="3">
    <citation type="submission" date="2025-08" db="UniProtKB">
        <authorList>
            <consortium name="Ensembl"/>
        </authorList>
    </citation>
    <scope>IDENTIFICATION</scope>
</reference>
<comment type="function">
    <text evidence="1 11">Functions in the biosynthesis of the anionic phospholipids phosphatidylglycerol and cardiolipin.</text>
</comment>
<evidence type="ECO:0000256" key="7">
    <source>
        <dbReference type="ARBA" id="ARBA00023098"/>
    </source>
</evidence>
<dbReference type="CDD" id="cd09135">
    <property type="entry name" value="PLDc_PGS1_euk_1"/>
    <property type="match status" value="1"/>
</dbReference>
<evidence type="ECO:0000313" key="14">
    <source>
        <dbReference type="Proteomes" id="UP000008144"/>
    </source>
</evidence>
<dbReference type="EC" id="2.7.8.5" evidence="11"/>
<evidence type="ECO:0000256" key="11">
    <source>
        <dbReference type="RuleBase" id="RU365024"/>
    </source>
</evidence>
<dbReference type="PANTHER" id="PTHR12586">
    <property type="entry name" value="CDP-DIACYLGLYCEROL--SERINE O-PHOSPHATIDYLTRANSFERASE"/>
    <property type="match status" value="1"/>
</dbReference>
<dbReference type="GO" id="GO:0032049">
    <property type="term" value="P:cardiolipin biosynthetic process"/>
    <property type="evidence" value="ECO:0000318"/>
    <property type="project" value="GO_Central"/>
</dbReference>
<dbReference type="OMA" id="WLWDARY"/>
<keyword evidence="7 11" id="KW-0443">Lipid metabolism</keyword>
<dbReference type="GO" id="GO:0008444">
    <property type="term" value="F:CDP-diacylglycerol-glycerol-3-phosphate 3-phosphatidyltransferase activity"/>
    <property type="evidence" value="ECO:0000318"/>
    <property type="project" value="GO_Central"/>
</dbReference>